<feature type="transmembrane region" description="Helical" evidence="10">
    <location>
        <begin position="6"/>
        <end position="24"/>
    </location>
</feature>
<keyword evidence="13" id="KW-1185">Reference proteome</keyword>
<feature type="domain" description="RCK N-terminal" evidence="11">
    <location>
        <begin position="409"/>
        <end position="526"/>
    </location>
</feature>
<dbReference type="GO" id="GO:0006813">
    <property type="term" value="P:potassium ion transport"/>
    <property type="evidence" value="ECO:0007669"/>
    <property type="project" value="UniProtKB-KW"/>
</dbReference>
<dbReference type="InterPro" id="IPR006153">
    <property type="entry name" value="Cation/H_exchanger_TM"/>
</dbReference>
<dbReference type="EMBL" id="JOKH01000007">
    <property type="protein sequence ID" value="KEQ15080.1"/>
    <property type="molecule type" value="Genomic_DNA"/>
</dbReference>
<accession>A0A081N9F7</accession>
<feature type="transmembrane region" description="Helical" evidence="10">
    <location>
        <begin position="147"/>
        <end position="170"/>
    </location>
</feature>
<evidence type="ECO:0000256" key="1">
    <source>
        <dbReference type="ARBA" id="ARBA00004127"/>
    </source>
</evidence>
<dbReference type="InterPro" id="IPR038770">
    <property type="entry name" value="Na+/solute_symporter_sf"/>
</dbReference>
<sequence>MDFTFFNQLMLILALSVGAIALFHRLNLPESLGYLAVGIVVGPTATGLIDYSFDISLLAEIGVVFLLFTLGLEFSMKRIKSMKREVFGLGGVQVMLCGAGIFAALLVVGTPVKEALIVAAALALSSTAIVSKELTQSNEIRSRQGQMAIGVLLFQDIAAVLFLILVPALAGAGDKSVLTTISMAMVKGLLFVLAMMAIGKWVLPRIFNEVARARSEELFVLTALMIALMAAWLTHVLGLSMALGGFIAGMMMGESNYKHQVEADIRPFRDILLGLFFVSVGLMLDLNILLKFWPAIILGTAGLVIFKLGVITLLARILKEKKSTSLKTGLALAQGGEFCFALIALATQYGQTGGERASVVLAITILSMILAPLLIRNSSRIVNFLYKKQEAIQSQIDQGDIEQQVSHINQHTLICGYGRVGQTISRFLGQEKLAFVAVDDDPLHVHEAGLAGEPVFYGDCRRLELLESVGLKRAKQVIICIDRSENALEIVKTVRSHYHDIPILVRTRDDSLTATLKDAGATAVIPEVLESSLLIVKHVLLMLGMDRNQVRGKISTAREQHYDILNSYYPGYEDVMADSEETSLRHAVNVCRGNTCEGLNPCELPLEKEVSVVEVKRGGQSLDPEDVDALEHDDIVILTGPLAPMQQSEKNLI</sequence>
<dbReference type="Gene3D" id="3.40.50.720">
    <property type="entry name" value="NAD(P)-binding Rossmann-like Domain"/>
    <property type="match status" value="1"/>
</dbReference>
<evidence type="ECO:0000256" key="7">
    <source>
        <dbReference type="ARBA" id="ARBA00022989"/>
    </source>
</evidence>
<feature type="transmembrane region" description="Helical" evidence="10">
    <location>
        <begin position="296"/>
        <end position="318"/>
    </location>
</feature>
<evidence type="ECO:0000313" key="12">
    <source>
        <dbReference type="EMBL" id="KEQ15080.1"/>
    </source>
</evidence>
<comment type="caution">
    <text evidence="12">The sequence shown here is derived from an EMBL/GenBank/DDBJ whole genome shotgun (WGS) entry which is preliminary data.</text>
</comment>
<feature type="transmembrane region" description="Helical" evidence="10">
    <location>
        <begin position="356"/>
        <end position="375"/>
    </location>
</feature>
<keyword evidence="8" id="KW-0406">Ion transport</keyword>
<evidence type="ECO:0000256" key="5">
    <source>
        <dbReference type="ARBA" id="ARBA00022692"/>
    </source>
</evidence>
<evidence type="ECO:0000256" key="4">
    <source>
        <dbReference type="ARBA" id="ARBA00022538"/>
    </source>
</evidence>
<dbReference type="GO" id="GO:0005886">
    <property type="term" value="C:plasma membrane"/>
    <property type="evidence" value="ECO:0007669"/>
    <property type="project" value="TreeGrafter"/>
</dbReference>
<dbReference type="PROSITE" id="PS51201">
    <property type="entry name" value="RCK_N"/>
    <property type="match status" value="1"/>
</dbReference>
<evidence type="ECO:0000256" key="6">
    <source>
        <dbReference type="ARBA" id="ARBA00022958"/>
    </source>
</evidence>
<dbReference type="InterPro" id="IPR003148">
    <property type="entry name" value="RCK_N"/>
</dbReference>
<feature type="transmembrane region" description="Helical" evidence="10">
    <location>
        <begin position="271"/>
        <end position="290"/>
    </location>
</feature>
<evidence type="ECO:0000256" key="10">
    <source>
        <dbReference type="SAM" id="Phobius"/>
    </source>
</evidence>
<feature type="transmembrane region" description="Helical" evidence="10">
    <location>
        <begin position="31"/>
        <end position="49"/>
    </location>
</feature>
<proteinExistence type="predicted"/>
<dbReference type="OrthoDB" id="9781411at2"/>
<gene>
    <name evidence="12" type="ORF">GZ78_24760</name>
</gene>
<name>A0A081N9F7_9GAMM</name>
<organism evidence="12 13">
    <name type="scientific">Endozoicomonas numazuensis</name>
    <dbReference type="NCBI Taxonomy" id="1137799"/>
    <lineage>
        <taxon>Bacteria</taxon>
        <taxon>Pseudomonadati</taxon>
        <taxon>Pseudomonadota</taxon>
        <taxon>Gammaproteobacteria</taxon>
        <taxon>Oceanospirillales</taxon>
        <taxon>Endozoicomonadaceae</taxon>
        <taxon>Endozoicomonas</taxon>
    </lineage>
</organism>
<evidence type="ECO:0000256" key="9">
    <source>
        <dbReference type="ARBA" id="ARBA00023136"/>
    </source>
</evidence>
<dbReference type="eggNOG" id="COG1226">
    <property type="taxonomic scope" value="Bacteria"/>
</dbReference>
<feature type="transmembrane region" description="Helical" evidence="10">
    <location>
        <begin position="330"/>
        <end position="350"/>
    </location>
</feature>
<keyword evidence="6" id="KW-0630">Potassium</keyword>
<dbReference type="Proteomes" id="UP000028073">
    <property type="component" value="Unassembled WGS sequence"/>
</dbReference>
<feature type="transmembrane region" description="Helical" evidence="10">
    <location>
        <begin position="86"/>
        <end position="109"/>
    </location>
</feature>
<dbReference type="InterPro" id="IPR036291">
    <property type="entry name" value="NAD(P)-bd_dom_sf"/>
</dbReference>
<dbReference type="GO" id="GO:0012505">
    <property type="term" value="C:endomembrane system"/>
    <property type="evidence" value="ECO:0007669"/>
    <property type="project" value="UniProtKB-SubCell"/>
</dbReference>
<comment type="subcellular location">
    <subcellularLocation>
        <location evidence="1">Endomembrane system</location>
        <topology evidence="1">Multi-pass membrane protein</topology>
    </subcellularLocation>
</comment>
<keyword evidence="9 10" id="KW-0472">Membrane</keyword>
<protein>
    <recommendedName>
        <fullName evidence="11">RCK N-terminal domain-containing protein</fullName>
    </recommendedName>
</protein>
<dbReference type="SUPFAM" id="SSF51735">
    <property type="entry name" value="NAD(P)-binding Rossmann-fold domains"/>
    <property type="match status" value="1"/>
</dbReference>
<dbReference type="AlphaFoldDB" id="A0A081N9F7"/>
<dbReference type="FunFam" id="3.40.50.720:FF:000036">
    <property type="entry name" value="Glutathione-regulated potassium-efflux system protein KefB"/>
    <property type="match status" value="1"/>
</dbReference>
<evidence type="ECO:0000256" key="8">
    <source>
        <dbReference type="ARBA" id="ARBA00023065"/>
    </source>
</evidence>
<dbReference type="eggNOG" id="COG0475">
    <property type="taxonomic scope" value="Bacteria"/>
</dbReference>
<evidence type="ECO:0000256" key="3">
    <source>
        <dbReference type="ARBA" id="ARBA00022449"/>
    </source>
</evidence>
<dbReference type="GO" id="GO:1902600">
    <property type="term" value="P:proton transmembrane transport"/>
    <property type="evidence" value="ECO:0007669"/>
    <property type="project" value="InterPro"/>
</dbReference>
<dbReference type="Pfam" id="PF00999">
    <property type="entry name" value="Na_H_Exchanger"/>
    <property type="match status" value="1"/>
</dbReference>
<feature type="transmembrane region" description="Helical" evidence="10">
    <location>
        <begin position="55"/>
        <end position="74"/>
    </location>
</feature>
<keyword evidence="3" id="KW-0050">Antiport</keyword>
<feature type="transmembrane region" description="Helical" evidence="10">
    <location>
        <begin position="176"/>
        <end position="198"/>
    </location>
</feature>
<keyword evidence="7 10" id="KW-1133">Transmembrane helix</keyword>
<evidence type="ECO:0000256" key="2">
    <source>
        <dbReference type="ARBA" id="ARBA00022448"/>
    </source>
</evidence>
<dbReference type="Gene3D" id="1.20.1530.20">
    <property type="match status" value="1"/>
</dbReference>
<keyword evidence="5 10" id="KW-0812">Transmembrane</keyword>
<dbReference type="RefSeq" id="WP_034841398.1">
    <property type="nucleotide sequence ID" value="NZ_JOKH01000007.1"/>
</dbReference>
<reference evidence="12 13" key="1">
    <citation type="submission" date="2014-06" db="EMBL/GenBank/DDBJ databases">
        <title>Whole Genome Sequences of Three Symbiotic Endozoicomonas Bacteria.</title>
        <authorList>
            <person name="Neave M.J."/>
            <person name="Apprill A."/>
            <person name="Voolstra C.R."/>
        </authorList>
    </citation>
    <scope>NUCLEOTIDE SEQUENCE [LARGE SCALE GENOMIC DNA]</scope>
    <source>
        <strain evidence="12 13">DSM 25634</strain>
    </source>
</reference>
<dbReference type="STRING" id="1137799.GZ78_24760"/>
<dbReference type="PANTHER" id="PTHR46157">
    <property type="entry name" value="K(+) EFFLUX ANTIPORTER 3, CHLOROPLASTIC"/>
    <property type="match status" value="1"/>
</dbReference>
<evidence type="ECO:0000313" key="13">
    <source>
        <dbReference type="Proteomes" id="UP000028073"/>
    </source>
</evidence>
<keyword evidence="2" id="KW-0813">Transport</keyword>
<evidence type="ECO:0000259" key="11">
    <source>
        <dbReference type="PROSITE" id="PS51201"/>
    </source>
</evidence>
<dbReference type="PANTHER" id="PTHR46157:SF4">
    <property type="entry name" value="K(+) EFFLUX ANTIPORTER 3, CHLOROPLASTIC"/>
    <property type="match status" value="1"/>
</dbReference>
<dbReference type="Pfam" id="PF02254">
    <property type="entry name" value="TrkA_N"/>
    <property type="match status" value="1"/>
</dbReference>
<dbReference type="GO" id="GO:0015297">
    <property type="term" value="F:antiporter activity"/>
    <property type="evidence" value="ECO:0007669"/>
    <property type="project" value="UniProtKB-KW"/>
</dbReference>
<keyword evidence="4" id="KW-0633">Potassium transport</keyword>